<feature type="domain" description="Methyl-accepting transducer" evidence="7">
    <location>
        <begin position="464"/>
        <end position="693"/>
    </location>
</feature>
<accession>A0A1H2DMM7</accession>
<dbReference type="GO" id="GO:0007165">
    <property type="term" value="P:signal transduction"/>
    <property type="evidence" value="ECO:0007669"/>
    <property type="project" value="UniProtKB-KW"/>
</dbReference>
<dbReference type="SMART" id="SM00283">
    <property type="entry name" value="MA"/>
    <property type="match status" value="1"/>
</dbReference>
<dbReference type="Proteomes" id="UP000199608">
    <property type="component" value="Unassembled WGS sequence"/>
</dbReference>
<dbReference type="InterPro" id="IPR051310">
    <property type="entry name" value="MCP_chemotaxis"/>
</dbReference>
<evidence type="ECO:0000256" key="4">
    <source>
        <dbReference type="SAM" id="Coils"/>
    </source>
</evidence>
<keyword evidence="6" id="KW-1133">Transmembrane helix</keyword>
<keyword evidence="6" id="KW-0812">Transmembrane</keyword>
<keyword evidence="9" id="KW-1185">Reference proteome</keyword>
<dbReference type="EMBL" id="FNLL01000001">
    <property type="protein sequence ID" value="SDT84150.1"/>
    <property type="molecule type" value="Genomic_DNA"/>
</dbReference>
<gene>
    <name evidence="8" type="ORF">SAMN04487931_101140</name>
</gene>
<feature type="coiled-coil region" evidence="4">
    <location>
        <begin position="79"/>
        <end position="109"/>
    </location>
</feature>
<sequence>MEKLSLGLKIASGFVLLLIIAGMLGVMAIWNMDKVETQSTMLANEYVPEVDVAVELRGAVNRVMYEMSGYGFTEDEKFYTDAQKEMKAVENALEKARKLEAQSPNLKALKGQIEVATQAFDNYGMLVQKTVDTFVKMDKERKALDSSAVKYMQNCNDFLGAQNAAFKKDLNERQEKIIVVTDVVKLVSRVRIDNFKAYAANDFQGMREAGKLILDVNKKLESIKPITRSSENIRQIDIIETCAKKYAEAIDGYATTKEEKYRRDLDAVAGKFTMNCEEFLKNQNHSLTREMLERNSKINIVNDIIDLGNDTRIGVFKSQALRSPKIIEEALDNFPKIEEKFEELKKITRLPDDLDRINVVRSEGNAYKNAMKGFLGNWIALQEVGEQRGSAGQVVIDACKTTAEAGLDETDKIAKGAVASLSNASTIMIIGLIAALLIGAVVAFFITRSITRPVNRIIAGLNEASNQVASASSQVSSSSQGMAEGASQQAASIEETSSSMEEMSSMTKKNAENAGHADGLMKDANQVVGTANTSMEQLTKSMEDISRASEETSKIIKTIDEIAFQTNLLALNAAVEAARAGEAGSGFAVVADEVRNLAMRAASAAKDTAALIEGTVKKVNNGSELVSTTSDAFSKVAETAVKVGEIVSEISQASKEQSNGIEQVNTAITEMDNVVQQNAANAEESASASEEMSAQAEQLKEYVDELVELVTGNKNQENTVQRHNKIKSVSLKPEKRVFGRNKVLTQSLKEVQPDQVIPFDDDEFRDF</sequence>
<protein>
    <submittedName>
        <fullName evidence="8">Methyl-accepting chemotaxis protein</fullName>
    </submittedName>
</protein>
<dbReference type="RefSeq" id="WP_092229462.1">
    <property type="nucleotide sequence ID" value="NZ_FNLL01000001.1"/>
</dbReference>
<evidence type="ECO:0000259" key="7">
    <source>
        <dbReference type="PROSITE" id="PS50111"/>
    </source>
</evidence>
<keyword evidence="4" id="KW-0175">Coiled coil</keyword>
<dbReference type="AlphaFoldDB" id="A0A1H2DMM7"/>
<evidence type="ECO:0000256" key="3">
    <source>
        <dbReference type="PROSITE-ProRule" id="PRU00284"/>
    </source>
</evidence>
<evidence type="ECO:0000256" key="1">
    <source>
        <dbReference type="ARBA" id="ARBA00022481"/>
    </source>
</evidence>
<reference evidence="9" key="1">
    <citation type="submission" date="2016-10" db="EMBL/GenBank/DDBJ databases">
        <authorList>
            <person name="Varghese N."/>
            <person name="Submissions S."/>
        </authorList>
    </citation>
    <scope>NUCLEOTIDE SEQUENCE [LARGE SCALE GENOMIC DNA]</scope>
    <source>
        <strain evidence="9">DSM 3384</strain>
    </source>
</reference>
<dbReference type="GO" id="GO:0005886">
    <property type="term" value="C:plasma membrane"/>
    <property type="evidence" value="ECO:0007669"/>
    <property type="project" value="TreeGrafter"/>
</dbReference>
<organism evidence="8 9">
    <name type="scientific">Desulfobacula phenolica</name>
    <dbReference type="NCBI Taxonomy" id="90732"/>
    <lineage>
        <taxon>Bacteria</taxon>
        <taxon>Pseudomonadati</taxon>
        <taxon>Thermodesulfobacteriota</taxon>
        <taxon>Desulfobacteria</taxon>
        <taxon>Desulfobacterales</taxon>
        <taxon>Desulfobacteraceae</taxon>
        <taxon>Desulfobacula</taxon>
    </lineage>
</organism>
<feature type="transmembrane region" description="Helical" evidence="6">
    <location>
        <begin position="12"/>
        <end position="32"/>
    </location>
</feature>
<proteinExistence type="inferred from homology"/>
<dbReference type="Gene3D" id="1.10.287.950">
    <property type="entry name" value="Methyl-accepting chemotaxis protein"/>
    <property type="match status" value="1"/>
</dbReference>
<evidence type="ECO:0000256" key="6">
    <source>
        <dbReference type="SAM" id="Phobius"/>
    </source>
</evidence>
<dbReference type="SUPFAM" id="SSF58104">
    <property type="entry name" value="Methyl-accepting chemotaxis protein (MCP) signaling domain"/>
    <property type="match status" value="1"/>
</dbReference>
<evidence type="ECO:0000256" key="2">
    <source>
        <dbReference type="ARBA" id="ARBA00029447"/>
    </source>
</evidence>
<comment type="similarity">
    <text evidence="2">Belongs to the methyl-accepting chemotaxis (MCP) protein family.</text>
</comment>
<name>A0A1H2DMM7_9BACT</name>
<feature type="compositionally biased region" description="Low complexity" evidence="5">
    <location>
        <begin position="494"/>
        <end position="507"/>
    </location>
</feature>
<dbReference type="CDD" id="cd11386">
    <property type="entry name" value="MCP_signal"/>
    <property type="match status" value="1"/>
</dbReference>
<keyword evidence="1" id="KW-0488">Methylation</keyword>
<dbReference type="PROSITE" id="PS50111">
    <property type="entry name" value="CHEMOTAXIS_TRANSDUC_2"/>
    <property type="match status" value="1"/>
</dbReference>
<evidence type="ECO:0000313" key="8">
    <source>
        <dbReference type="EMBL" id="SDT84150.1"/>
    </source>
</evidence>
<dbReference type="GO" id="GO:0004888">
    <property type="term" value="F:transmembrane signaling receptor activity"/>
    <property type="evidence" value="ECO:0007669"/>
    <property type="project" value="TreeGrafter"/>
</dbReference>
<dbReference type="PANTHER" id="PTHR43531">
    <property type="entry name" value="PROTEIN ICFG"/>
    <property type="match status" value="1"/>
</dbReference>
<evidence type="ECO:0000256" key="5">
    <source>
        <dbReference type="SAM" id="MobiDB-lite"/>
    </source>
</evidence>
<dbReference type="Pfam" id="PF00015">
    <property type="entry name" value="MCPsignal"/>
    <property type="match status" value="1"/>
</dbReference>
<dbReference type="GO" id="GO:0006935">
    <property type="term" value="P:chemotaxis"/>
    <property type="evidence" value="ECO:0007669"/>
    <property type="project" value="TreeGrafter"/>
</dbReference>
<keyword evidence="3" id="KW-0807">Transducer</keyword>
<dbReference type="PANTHER" id="PTHR43531:SF14">
    <property type="entry name" value="METHYL-ACCEPTING CHEMOTAXIS PROTEIN I-RELATED"/>
    <property type="match status" value="1"/>
</dbReference>
<keyword evidence="6" id="KW-0472">Membrane</keyword>
<evidence type="ECO:0000313" key="9">
    <source>
        <dbReference type="Proteomes" id="UP000199608"/>
    </source>
</evidence>
<feature type="region of interest" description="Disordered" evidence="5">
    <location>
        <begin position="472"/>
        <end position="509"/>
    </location>
</feature>
<dbReference type="InterPro" id="IPR004089">
    <property type="entry name" value="MCPsignal_dom"/>
</dbReference>
<feature type="transmembrane region" description="Helical" evidence="6">
    <location>
        <begin position="427"/>
        <end position="446"/>
    </location>
</feature>